<name>A0A1H4INN3_9MICO</name>
<comment type="similarity">
    <text evidence="1">Belongs to the YciI family.</text>
</comment>
<dbReference type="OrthoDB" id="3212458at2"/>
<dbReference type="Proteomes" id="UP000183750">
    <property type="component" value="Unassembled WGS sequence"/>
</dbReference>
<accession>A0A1H4INN3</accession>
<sequence>MRYTLLLHYEELDAETLGAEALEEGQAAFASYAATLHAAGVLIAAEVLQPSAVSTTVRVRDGALQVQDGPFVDTKEQLGGTVVIDVADLDAAIGFARQAPPAFWGTVEVRPGAVFTVDGVWTPNR</sequence>
<dbReference type="PANTHER" id="PTHR35174">
    <property type="entry name" value="BLL7171 PROTEIN-RELATED"/>
    <property type="match status" value="1"/>
</dbReference>
<dbReference type="EMBL" id="FNSQ01000005">
    <property type="protein sequence ID" value="SEB35704.1"/>
    <property type="molecule type" value="Genomic_DNA"/>
</dbReference>
<dbReference type="RefSeq" id="WP_060927934.1">
    <property type="nucleotide sequence ID" value="NZ_FNSQ01000005.1"/>
</dbReference>
<keyword evidence="4" id="KW-1185">Reference proteome</keyword>
<evidence type="ECO:0000256" key="1">
    <source>
        <dbReference type="ARBA" id="ARBA00007689"/>
    </source>
</evidence>
<organism evidence="3 4">
    <name type="scientific">Microbacterium hydrocarbonoxydans</name>
    <dbReference type="NCBI Taxonomy" id="273678"/>
    <lineage>
        <taxon>Bacteria</taxon>
        <taxon>Bacillati</taxon>
        <taxon>Actinomycetota</taxon>
        <taxon>Actinomycetes</taxon>
        <taxon>Micrococcales</taxon>
        <taxon>Microbacteriaceae</taxon>
        <taxon>Microbacterium</taxon>
    </lineage>
</organism>
<dbReference type="InterPro" id="IPR005545">
    <property type="entry name" value="YCII"/>
</dbReference>
<reference evidence="4" key="1">
    <citation type="submission" date="2016-10" db="EMBL/GenBank/DDBJ databases">
        <authorList>
            <person name="Varghese N."/>
            <person name="Submissions S."/>
        </authorList>
    </citation>
    <scope>NUCLEOTIDE SEQUENCE [LARGE SCALE GENOMIC DNA]</scope>
    <source>
        <strain evidence="4">DSM 16089</strain>
    </source>
</reference>
<feature type="domain" description="YCII-related" evidence="2">
    <location>
        <begin position="1"/>
        <end position="111"/>
    </location>
</feature>
<dbReference type="Gene3D" id="3.30.70.1060">
    <property type="entry name" value="Dimeric alpha+beta barrel"/>
    <property type="match status" value="1"/>
</dbReference>
<protein>
    <submittedName>
        <fullName evidence="3">Uncharacterized conserved protein</fullName>
    </submittedName>
</protein>
<dbReference type="PANTHER" id="PTHR35174:SF3">
    <property type="entry name" value="BLL7171 PROTEIN"/>
    <property type="match status" value="1"/>
</dbReference>
<evidence type="ECO:0000259" key="2">
    <source>
        <dbReference type="Pfam" id="PF03795"/>
    </source>
</evidence>
<evidence type="ECO:0000313" key="3">
    <source>
        <dbReference type="EMBL" id="SEB35704.1"/>
    </source>
</evidence>
<evidence type="ECO:0000313" key="4">
    <source>
        <dbReference type="Proteomes" id="UP000183750"/>
    </source>
</evidence>
<dbReference type="AlphaFoldDB" id="A0A1H4INN3"/>
<dbReference type="InterPro" id="IPR011008">
    <property type="entry name" value="Dimeric_a/b-barrel"/>
</dbReference>
<gene>
    <name evidence="3" type="ORF">SAMN04489807_0092</name>
</gene>
<proteinExistence type="inferred from homology"/>
<dbReference type="SUPFAM" id="SSF54909">
    <property type="entry name" value="Dimeric alpha+beta barrel"/>
    <property type="match status" value="1"/>
</dbReference>
<dbReference type="Pfam" id="PF03795">
    <property type="entry name" value="YCII"/>
    <property type="match status" value="1"/>
</dbReference>